<dbReference type="RefSeq" id="WP_118271378.1">
    <property type="nucleotide sequence ID" value="NZ_QSJI01000001.1"/>
</dbReference>
<dbReference type="PANTHER" id="PTHR43808">
    <property type="entry name" value="ACETYLORNITHINE DEACETYLASE"/>
    <property type="match status" value="1"/>
</dbReference>
<proteinExistence type="inferred from homology"/>
<organism evidence="9 10">
    <name type="scientific">Collinsella intestinalis</name>
    <dbReference type="NCBI Taxonomy" id="147207"/>
    <lineage>
        <taxon>Bacteria</taxon>
        <taxon>Bacillati</taxon>
        <taxon>Actinomycetota</taxon>
        <taxon>Coriobacteriia</taxon>
        <taxon>Coriobacteriales</taxon>
        <taxon>Coriobacteriaceae</taxon>
        <taxon>Collinsella</taxon>
    </lineage>
</organism>
<keyword evidence="4" id="KW-0479">Metal-binding</keyword>
<protein>
    <submittedName>
        <fullName evidence="9">M20/M25/M40 family metallo-hydrolase</fullName>
    </submittedName>
</protein>
<dbReference type="InterPro" id="IPR010964">
    <property type="entry name" value="M20A_pepV-rel"/>
</dbReference>
<evidence type="ECO:0000313" key="10">
    <source>
        <dbReference type="Proteomes" id="UP000286050"/>
    </source>
</evidence>
<dbReference type="EMBL" id="QSJI01000001">
    <property type="protein sequence ID" value="RHD57618.1"/>
    <property type="molecule type" value="Genomic_DNA"/>
</dbReference>
<dbReference type="Gene3D" id="3.40.630.10">
    <property type="entry name" value="Zn peptidases"/>
    <property type="match status" value="1"/>
</dbReference>
<evidence type="ECO:0000256" key="2">
    <source>
        <dbReference type="ARBA" id="ARBA00006247"/>
    </source>
</evidence>
<dbReference type="PANTHER" id="PTHR43808:SF31">
    <property type="entry name" value="N-ACETYL-L-CITRULLINE DEACETYLASE"/>
    <property type="match status" value="1"/>
</dbReference>
<dbReference type="GO" id="GO:0006508">
    <property type="term" value="P:proteolysis"/>
    <property type="evidence" value="ECO:0007669"/>
    <property type="project" value="UniProtKB-KW"/>
</dbReference>
<keyword evidence="8" id="KW-0482">Metalloprotease</keyword>
<dbReference type="InterPro" id="IPR002933">
    <property type="entry name" value="Peptidase_M20"/>
</dbReference>
<comment type="similarity">
    <text evidence="2">Belongs to the peptidase M20A family.</text>
</comment>
<dbReference type="GO" id="GO:0016805">
    <property type="term" value="F:dipeptidase activity"/>
    <property type="evidence" value="ECO:0007669"/>
    <property type="project" value="UniProtKB-KW"/>
</dbReference>
<dbReference type="SUPFAM" id="SSF53187">
    <property type="entry name" value="Zn-dependent exopeptidases"/>
    <property type="match status" value="1"/>
</dbReference>
<dbReference type="Proteomes" id="UP000286050">
    <property type="component" value="Unassembled WGS sequence"/>
</dbReference>
<dbReference type="InterPro" id="IPR050072">
    <property type="entry name" value="Peptidase_M20A"/>
</dbReference>
<sequence>MRADVMESVEKYVDEVWEDVVSDIASLVAYPSVADASAAEPGAPFGRPVRDALDCALSIAGRLGYQVSDDAGYVGMADIPGEREEHIATIAHVDVVPAGPGWCTDPFSMERREGWLLGRGVIDDKGPAVLSLYAGAFFLREGITPRYTFRALLGCDEEVGMTDVKHYLAGHEQPLFLFTPDAEFPVCNAEKGCFGGTFKSAKIENGIICSWSGAEATNAIPSQSECIIAVPLADLSAPQANADRITLEDTGEGCTRIFAQGIGGHASLPEGTINAIALVVGYLHEVMDAQPDLFDPAERSYLDLLSVVHDGTAGEGLGIAAESDAFGALTCNAGTIEVADGHILQTIDVRYPDSTTSDEMTMICGAHASRFGAEFIAGRAKEPFSVSADSPAVRALLNTYREVTGKPAEPFSMGGGTYARNFKSAVSFGPEDNGLELPAWAGSMHGPSEAANEQLLRDALKMYIIALVRLNELEF</sequence>
<evidence type="ECO:0000313" key="9">
    <source>
        <dbReference type="EMBL" id="RHD57618.1"/>
    </source>
</evidence>
<dbReference type="Gene3D" id="3.30.70.360">
    <property type="match status" value="2"/>
</dbReference>
<evidence type="ECO:0000256" key="7">
    <source>
        <dbReference type="ARBA" id="ARBA00022997"/>
    </source>
</evidence>
<evidence type="ECO:0000256" key="8">
    <source>
        <dbReference type="ARBA" id="ARBA00023049"/>
    </source>
</evidence>
<keyword evidence="7" id="KW-0224">Dipeptidase</keyword>
<reference evidence="9 10" key="1">
    <citation type="submission" date="2018-08" db="EMBL/GenBank/DDBJ databases">
        <title>A genome reference for cultivated species of the human gut microbiota.</title>
        <authorList>
            <person name="Zou Y."/>
            <person name="Xue W."/>
            <person name="Luo G."/>
        </authorList>
    </citation>
    <scope>NUCLEOTIDE SEQUENCE [LARGE SCALE GENOMIC DNA]</scope>
    <source>
        <strain evidence="9 10">AM30-5LB</strain>
    </source>
</reference>
<dbReference type="GO" id="GO:0008777">
    <property type="term" value="F:acetylornithine deacetylase activity"/>
    <property type="evidence" value="ECO:0007669"/>
    <property type="project" value="TreeGrafter"/>
</dbReference>
<comment type="cofactor">
    <cofactor evidence="1">
        <name>Zn(2+)</name>
        <dbReference type="ChEBI" id="CHEBI:29105"/>
    </cofactor>
</comment>
<dbReference type="GO" id="GO:0008237">
    <property type="term" value="F:metallopeptidase activity"/>
    <property type="evidence" value="ECO:0007669"/>
    <property type="project" value="UniProtKB-KW"/>
</dbReference>
<dbReference type="GO" id="GO:0008270">
    <property type="term" value="F:zinc ion binding"/>
    <property type="evidence" value="ECO:0007669"/>
    <property type="project" value="InterPro"/>
</dbReference>
<name>A0A414G074_9ACTN</name>
<dbReference type="AlphaFoldDB" id="A0A414G074"/>
<comment type="caution">
    <text evidence="9">The sequence shown here is derived from an EMBL/GenBank/DDBJ whole genome shotgun (WGS) entry which is preliminary data.</text>
</comment>
<evidence type="ECO:0000256" key="5">
    <source>
        <dbReference type="ARBA" id="ARBA00022801"/>
    </source>
</evidence>
<evidence type="ECO:0000256" key="1">
    <source>
        <dbReference type="ARBA" id="ARBA00001947"/>
    </source>
</evidence>
<keyword evidence="3" id="KW-0645">Protease</keyword>
<dbReference type="InterPro" id="IPR036264">
    <property type="entry name" value="Bact_exopeptidase_dim_dom"/>
</dbReference>
<keyword evidence="6" id="KW-0862">Zinc</keyword>
<evidence type="ECO:0000256" key="3">
    <source>
        <dbReference type="ARBA" id="ARBA00022670"/>
    </source>
</evidence>
<dbReference type="NCBIfam" id="TIGR01887">
    <property type="entry name" value="dipeptidaselike"/>
    <property type="match status" value="1"/>
</dbReference>
<evidence type="ECO:0000256" key="6">
    <source>
        <dbReference type="ARBA" id="ARBA00022833"/>
    </source>
</evidence>
<keyword evidence="5 9" id="KW-0378">Hydrolase</keyword>
<dbReference type="SUPFAM" id="SSF55031">
    <property type="entry name" value="Bacterial exopeptidase dimerisation domain"/>
    <property type="match status" value="1"/>
</dbReference>
<dbReference type="Pfam" id="PF01546">
    <property type="entry name" value="Peptidase_M20"/>
    <property type="match status" value="1"/>
</dbReference>
<gene>
    <name evidence="9" type="ORF">DW787_01920</name>
</gene>
<dbReference type="GO" id="GO:0006526">
    <property type="term" value="P:L-arginine biosynthetic process"/>
    <property type="evidence" value="ECO:0007669"/>
    <property type="project" value="TreeGrafter"/>
</dbReference>
<accession>A0A414G074</accession>
<evidence type="ECO:0000256" key="4">
    <source>
        <dbReference type="ARBA" id="ARBA00022723"/>
    </source>
</evidence>